<keyword evidence="2 6" id="KW-0812">Transmembrane</keyword>
<dbReference type="GeneID" id="114477066"/>
<gene>
    <name evidence="8" type="primary">LOC114477066</name>
    <name evidence="7" type="synonym">LOC114476968</name>
</gene>
<evidence type="ECO:0000256" key="2">
    <source>
        <dbReference type="ARBA" id="ARBA00022692"/>
    </source>
</evidence>
<comment type="subcellular location">
    <subcellularLocation>
        <location evidence="1">Membrane</location>
        <topology evidence="1">Multi-pass membrane protein</topology>
    </subcellularLocation>
</comment>
<evidence type="ECO:0000313" key="9">
    <source>
        <dbReference type="Proteomes" id="UP000694680"/>
    </source>
</evidence>
<dbReference type="PANTHER" id="PTHR34104">
    <property type="entry name" value="TRANSMEMBRANE PROTEIN 254"/>
    <property type="match status" value="1"/>
</dbReference>
<evidence type="ECO:0000256" key="6">
    <source>
        <dbReference type="SAM" id="Phobius"/>
    </source>
</evidence>
<keyword evidence="4 6" id="KW-0472">Membrane</keyword>
<feature type="transmembrane region" description="Helical" evidence="6">
    <location>
        <begin position="15"/>
        <end position="33"/>
    </location>
</feature>
<dbReference type="OrthoDB" id="9984821at2759"/>
<dbReference type="Proteomes" id="UP000694680">
    <property type="component" value="Chromosome 15"/>
</dbReference>
<feature type="transmembrane region" description="Helical" evidence="6">
    <location>
        <begin position="64"/>
        <end position="83"/>
    </location>
</feature>
<feature type="transmembrane region" description="Helical" evidence="6">
    <location>
        <begin position="40"/>
        <end position="58"/>
    </location>
</feature>
<keyword evidence="9" id="KW-1185">Reference proteome</keyword>
<feature type="transmembrane region" description="Helical" evidence="6">
    <location>
        <begin position="95"/>
        <end position="113"/>
    </location>
</feature>
<dbReference type="GO" id="GO:0016020">
    <property type="term" value="C:membrane"/>
    <property type="evidence" value="ECO:0007669"/>
    <property type="project" value="UniProtKB-SubCell"/>
</dbReference>
<evidence type="ECO:0000313" key="7">
    <source>
        <dbReference type="Ensembl" id="ENSGWIP00000013876.1"/>
    </source>
</evidence>
<dbReference type="Ensembl" id="ENSGWIT00000015371.1">
    <property type="protein sequence ID" value="ENSGWIP00000013876.1"/>
    <property type="gene ID" value="ENSGWIG00000007871.1"/>
</dbReference>
<sequence length="123" mass="14171">MAKSDGCDYFKRTSVFWMLTIPMAITFFGCIVYVPEKLPLSYLGLFGSFCSYLVDNYSHVLYKMWMWTWVVHLAEALISLVVCSVKGITSVSSRCLWFFQTFLFGVASLGLLLKFNPERPKHQ</sequence>
<proteinExistence type="predicted"/>
<dbReference type="RefSeq" id="XP_028324945.1">
    <property type="nucleotide sequence ID" value="XM_028469144.1"/>
</dbReference>
<dbReference type="Pfam" id="PF14934">
    <property type="entry name" value="TMEM254"/>
    <property type="match status" value="1"/>
</dbReference>
<dbReference type="Ensembl" id="ENSGWIT00000015421.1">
    <property type="protein sequence ID" value="ENSGWIP00000013924.1"/>
    <property type="gene ID" value="ENSGWIG00000007893.1"/>
</dbReference>
<dbReference type="PROSITE" id="PS51257">
    <property type="entry name" value="PROKAR_LIPOPROTEIN"/>
    <property type="match status" value="1"/>
</dbReference>
<reference evidence="8" key="1">
    <citation type="submission" date="2020-06" db="EMBL/GenBank/DDBJ databases">
        <authorList>
            <consortium name="Wellcome Sanger Institute Data Sharing"/>
        </authorList>
    </citation>
    <scope>NUCLEOTIDE SEQUENCE [LARGE SCALE GENOMIC DNA]</scope>
</reference>
<keyword evidence="3 6" id="KW-1133">Transmembrane helix</keyword>
<organism evidence="8 9">
    <name type="scientific">Gouania willdenowi</name>
    <name type="common">Blunt-snouted clingfish</name>
    <name type="synonym">Lepadogaster willdenowi</name>
    <dbReference type="NCBI Taxonomy" id="441366"/>
    <lineage>
        <taxon>Eukaryota</taxon>
        <taxon>Metazoa</taxon>
        <taxon>Chordata</taxon>
        <taxon>Craniata</taxon>
        <taxon>Vertebrata</taxon>
        <taxon>Euteleostomi</taxon>
        <taxon>Actinopterygii</taxon>
        <taxon>Neopterygii</taxon>
        <taxon>Teleostei</taxon>
        <taxon>Neoteleostei</taxon>
        <taxon>Acanthomorphata</taxon>
        <taxon>Ovalentaria</taxon>
        <taxon>Blenniimorphae</taxon>
        <taxon>Blenniiformes</taxon>
        <taxon>Gobiesocoidei</taxon>
        <taxon>Gobiesocidae</taxon>
        <taxon>Gobiesocinae</taxon>
        <taxon>Gouania</taxon>
    </lineage>
</organism>
<accession>A0A8C5E123</accession>
<dbReference type="InterPro" id="IPR028110">
    <property type="entry name" value="TMEM254"/>
</dbReference>
<evidence type="ECO:0000256" key="4">
    <source>
        <dbReference type="ARBA" id="ARBA00023136"/>
    </source>
</evidence>
<dbReference type="PANTHER" id="PTHR34104:SF3">
    <property type="entry name" value="TRANSMEMBRANE PROTEIN 254"/>
    <property type="match status" value="1"/>
</dbReference>
<dbReference type="AlphaFoldDB" id="A0A8C5E123"/>
<protein>
    <recommendedName>
        <fullName evidence="5">Transmembrane protein 254</fullName>
    </recommendedName>
</protein>
<evidence type="ECO:0000256" key="5">
    <source>
        <dbReference type="ARBA" id="ARBA00034834"/>
    </source>
</evidence>
<evidence type="ECO:0000256" key="3">
    <source>
        <dbReference type="ARBA" id="ARBA00022989"/>
    </source>
</evidence>
<name>A0A8C5E123_GOUWI</name>
<evidence type="ECO:0000256" key="1">
    <source>
        <dbReference type="ARBA" id="ARBA00004141"/>
    </source>
</evidence>
<evidence type="ECO:0000313" key="8">
    <source>
        <dbReference type="Ensembl" id="ENSGWIP00000013924.1"/>
    </source>
</evidence>
<reference evidence="8" key="2">
    <citation type="submission" date="2025-05" db="UniProtKB">
        <authorList>
            <consortium name="Ensembl"/>
        </authorList>
    </citation>
    <scope>IDENTIFICATION</scope>
</reference>